<feature type="transmembrane region" description="Helical" evidence="9">
    <location>
        <begin position="146"/>
        <end position="167"/>
    </location>
</feature>
<dbReference type="GO" id="GO:0031410">
    <property type="term" value="C:cytoplasmic vesicle"/>
    <property type="evidence" value="ECO:0007669"/>
    <property type="project" value="TreeGrafter"/>
</dbReference>
<sequence>MMTVRGAPPHLLLLLLPGLLVLLCRVTGAADTCEEAHRCDACLANALNCTWLNCTDGLKCSSNVSVANCTPIPSCFAASTPAPTVATSAAVTTNTTSAASTSVTAAITNSSTVPVSPTQSSATTSSNTSPAPSTSPSPIKNNTFDAASFIGGIVLVLGVQAVVFFLYKFCKAKDRNYHTL</sequence>
<feature type="region of interest" description="Disordered" evidence="8">
    <location>
        <begin position="111"/>
        <end position="137"/>
    </location>
</feature>
<evidence type="ECO:0008006" key="13">
    <source>
        <dbReference type="Google" id="ProtNLM"/>
    </source>
</evidence>
<evidence type="ECO:0000256" key="1">
    <source>
        <dbReference type="ARBA" id="ARBA00004479"/>
    </source>
</evidence>
<dbReference type="GO" id="GO:0016020">
    <property type="term" value="C:membrane"/>
    <property type="evidence" value="ECO:0007669"/>
    <property type="project" value="UniProtKB-SubCell"/>
</dbReference>
<dbReference type="PANTHER" id="PTHR11337">
    <property type="entry name" value="MUCIN/PORIMIN"/>
    <property type="match status" value="1"/>
</dbReference>
<keyword evidence="6 9" id="KW-0472">Membrane</keyword>
<evidence type="ECO:0000256" key="9">
    <source>
        <dbReference type="SAM" id="Phobius"/>
    </source>
</evidence>
<dbReference type="Pfam" id="PF05283">
    <property type="entry name" value="MGC-24"/>
    <property type="match status" value="1"/>
</dbReference>
<keyword evidence="4 10" id="KW-0732">Signal</keyword>
<evidence type="ECO:0000256" key="3">
    <source>
        <dbReference type="ARBA" id="ARBA00022692"/>
    </source>
</evidence>
<comment type="subcellular location">
    <subcellularLocation>
        <location evidence="1">Membrane</location>
        <topology evidence="1">Single-pass type I membrane protein</topology>
    </subcellularLocation>
</comment>
<keyword evidence="5 9" id="KW-1133">Transmembrane helix</keyword>
<comment type="similarity">
    <text evidence="2">Belongs to the CD164 family.</text>
</comment>
<dbReference type="AlphaFoldDB" id="A0AAV7CDN6"/>
<evidence type="ECO:0000256" key="5">
    <source>
        <dbReference type="ARBA" id="ARBA00022989"/>
    </source>
</evidence>
<keyword evidence="3 9" id="KW-0812">Transmembrane</keyword>
<proteinExistence type="inferred from homology"/>
<feature type="signal peptide" evidence="10">
    <location>
        <begin position="1"/>
        <end position="29"/>
    </location>
</feature>
<evidence type="ECO:0000256" key="6">
    <source>
        <dbReference type="ARBA" id="ARBA00023136"/>
    </source>
</evidence>
<evidence type="ECO:0000256" key="7">
    <source>
        <dbReference type="ARBA" id="ARBA00023180"/>
    </source>
</evidence>
<comment type="caution">
    <text evidence="11">The sequence shown here is derived from an EMBL/GenBank/DDBJ whole genome shotgun (WGS) entry which is preliminary data.</text>
</comment>
<evidence type="ECO:0000313" key="12">
    <source>
        <dbReference type="Proteomes" id="UP000824782"/>
    </source>
</evidence>
<dbReference type="Proteomes" id="UP000824782">
    <property type="component" value="Unassembled WGS sequence"/>
</dbReference>
<evidence type="ECO:0000256" key="2">
    <source>
        <dbReference type="ARBA" id="ARBA00005341"/>
    </source>
</evidence>
<gene>
    <name evidence="11" type="ORF">GDO81_008052</name>
</gene>
<dbReference type="EMBL" id="WNYA01000003">
    <property type="protein sequence ID" value="KAG8582443.1"/>
    <property type="molecule type" value="Genomic_DNA"/>
</dbReference>
<name>A0AAV7CDN6_ENGPU</name>
<dbReference type="PANTHER" id="PTHR11337:SF8">
    <property type="entry name" value="VISGUN, ISOFORM E"/>
    <property type="match status" value="1"/>
</dbReference>
<reference evidence="11" key="1">
    <citation type="thesis" date="2020" institute="ProQuest LLC" country="789 East Eisenhower Parkway, Ann Arbor, MI, USA">
        <title>Comparative Genomics and Chromosome Evolution.</title>
        <authorList>
            <person name="Mudd A.B."/>
        </authorList>
    </citation>
    <scope>NUCLEOTIDE SEQUENCE</scope>
    <source>
        <strain evidence="11">237g6f4</strain>
        <tissue evidence="11">Blood</tissue>
    </source>
</reference>
<evidence type="ECO:0000313" key="11">
    <source>
        <dbReference type="EMBL" id="KAG8582443.1"/>
    </source>
</evidence>
<protein>
    <recommendedName>
        <fullName evidence="13">Sialomucin core protein 24</fullName>
    </recommendedName>
</protein>
<evidence type="ECO:0000256" key="8">
    <source>
        <dbReference type="SAM" id="MobiDB-lite"/>
    </source>
</evidence>
<keyword evidence="7" id="KW-0325">Glycoprotein</keyword>
<organism evidence="11 12">
    <name type="scientific">Engystomops pustulosus</name>
    <name type="common">Tungara frog</name>
    <name type="synonym">Physalaemus pustulosus</name>
    <dbReference type="NCBI Taxonomy" id="76066"/>
    <lineage>
        <taxon>Eukaryota</taxon>
        <taxon>Metazoa</taxon>
        <taxon>Chordata</taxon>
        <taxon>Craniata</taxon>
        <taxon>Vertebrata</taxon>
        <taxon>Euteleostomi</taxon>
        <taxon>Amphibia</taxon>
        <taxon>Batrachia</taxon>
        <taxon>Anura</taxon>
        <taxon>Neobatrachia</taxon>
        <taxon>Hyloidea</taxon>
        <taxon>Leptodactylidae</taxon>
        <taxon>Leiuperinae</taxon>
        <taxon>Engystomops</taxon>
    </lineage>
</organism>
<feature type="chain" id="PRO_5043585900" description="Sialomucin core protein 24" evidence="10">
    <location>
        <begin position="30"/>
        <end position="180"/>
    </location>
</feature>
<evidence type="ECO:0000256" key="4">
    <source>
        <dbReference type="ARBA" id="ARBA00022729"/>
    </source>
</evidence>
<keyword evidence="12" id="KW-1185">Reference proteome</keyword>
<dbReference type="InterPro" id="IPR007947">
    <property type="entry name" value="CD164_MGC24"/>
</dbReference>
<evidence type="ECO:0000256" key="10">
    <source>
        <dbReference type="SAM" id="SignalP"/>
    </source>
</evidence>
<accession>A0AAV7CDN6</accession>